<evidence type="ECO:0000259" key="1">
    <source>
        <dbReference type="SMART" id="SM00336"/>
    </source>
</evidence>
<gene>
    <name evidence="2" type="ORF">HRI_000267700</name>
</gene>
<reference evidence="2" key="1">
    <citation type="submission" date="2023-05" db="EMBL/GenBank/DDBJ databases">
        <title>Genome and transcriptome analyses reveal genes involved in the formation of fine ridges on petal epidermal cells in Hibiscus trionum.</title>
        <authorList>
            <person name="Koshimizu S."/>
            <person name="Masuda S."/>
            <person name="Ishii T."/>
            <person name="Shirasu K."/>
            <person name="Hoshino A."/>
            <person name="Arita M."/>
        </authorList>
    </citation>
    <scope>NUCLEOTIDE SEQUENCE</scope>
    <source>
        <strain evidence="2">Hamamatsu line</strain>
    </source>
</reference>
<accession>A0A9W7GVL6</accession>
<dbReference type="Proteomes" id="UP001165190">
    <property type="component" value="Unassembled WGS sequence"/>
</dbReference>
<dbReference type="Pfam" id="PF04640">
    <property type="entry name" value="PLATZ"/>
    <property type="match status" value="1"/>
</dbReference>
<dbReference type="Gene3D" id="3.30.160.60">
    <property type="entry name" value="Classic Zinc Finger"/>
    <property type="match status" value="1"/>
</dbReference>
<keyword evidence="3" id="KW-1185">Reference proteome</keyword>
<protein>
    <submittedName>
        <fullName evidence="2">ABA-INDUCED expression 1</fullName>
    </submittedName>
</protein>
<proteinExistence type="predicted"/>
<dbReference type="OrthoDB" id="1651905at2759"/>
<comment type="caution">
    <text evidence="2">The sequence shown here is derived from an EMBL/GenBank/DDBJ whole genome shotgun (WGS) entry which is preliminary data.</text>
</comment>
<organism evidence="2 3">
    <name type="scientific">Hibiscus trionum</name>
    <name type="common">Flower of an hour</name>
    <dbReference type="NCBI Taxonomy" id="183268"/>
    <lineage>
        <taxon>Eukaryota</taxon>
        <taxon>Viridiplantae</taxon>
        <taxon>Streptophyta</taxon>
        <taxon>Embryophyta</taxon>
        <taxon>Tracheophyta</taxon>
        <taxon>Spermatophyta</taxon>
        <taxon>Magnoliopsida</taxon>
        <taxon>eudicotyledons</taxon>
        <taxon>Gunneridae</taxon>
        <taxon>Pentapetalae</taxon>
        <taxon>rosids</taxon>
        <taxon>malvids</taxon>
        <taxon>Malvales</taxon>
        <taxon>Malvaceae</taxon>
        <taxon>Malvoideae</taxon>
        <taxon>Hibiscus</taxon>
    </lineage>
</organism>
<sequence>MEEQIKLKPNWLMPLVDSPCETHASKYVFFCLDCMGSVLCEECLRSKEHPSHQILQVYKASHQVVIKTNGLHKLMDISCIQPYINNDTKVLYINQRRQKDAQPNSIIKCQTCGWQLLPGAASRFCSIECKINDEGIQIEKTPHSYRRKSRKGVPRRSPFF</sequence>
<name>A0A9W7GVL6_HIBTR</name>
<dbReference type="EMBL" id="BSYR01000004">
    <property type="protein sequence ID" value="GMI65984.1"/>
    <property type="molecule type" value="Genomic_DNA"/>
</dbReference>
<dbReference type="PANTHER" id="PTHR31065:SF39">
    <property type="entry name" value="PLATZ TRANSCRIPTION FACTOR FAMILY PROTEIN"/>
    <property type="match status" value="1"/>
</dbReference>
<dbReference type="InterPro" id="IPR000315">
    <property type="entry name" value="Znf_B-box"/>
</dbReference>
<dbReference type="SMART" id="SM00336">
    <property type="entry name" value="BBOX"/>
    <property type="match status" value="1"/>
</dbReference>
<evidence type="ECO:0000313" key="3">
    <source>
        <dbReference type="Proteomes" id="UP001165190"/>
    </source>
</evidence>
<dbReference type="GO" id="GO:0008270">
    <property type="term" value="F:zinc ion binding"/>
    <property type="evidence" value="ECO:0007669"/>
    <property type="project" value="InterPro"/>
</dbReference>
<dbReference type="SUPFAM" id="SSF57845">
    <property type="entry name" value="B-box zinc-binding domain"/>
    <property type="match status" value="1"/>
</dbReference>
<dbReference type="PANTHER" id="PTHR31065">
    <property type="entry name" value="PLATZ TRANSCRIPTION FACTOR FAMILY PROTEIN"/>
    <property type="match status" value="1"/>
</dbReference>
<dbReference type="InterPro" id="IPR006734">
    <property type="entry name" value="PLATZ"/>
</dbReference>
<dbReference type="AlphaFoldDB" id="A0A9W7GVL6"/>
<evidence type="ECO:0000313" key="2">
    <source>
        <dbReference type="EMBL" id="GMI65984.1"/>
    </source>
</evidence>
<feature type="domain" description="B box-type" evidence="1">
    <location>
        <begin position="15"/>
        <end position="57"/>
    </location>
</feature>
<dbReference type="Pfam" id="PF00643">
    <property type="entry name" value="zf-B_box"/>
    <property type="match status" value="1"/>
</dbReference>